<reference evidence="2 3" key="1">
    <citation type="submission" date="2024-05" db="EMBL/GenBank/DDBJ databases">
        <title>Genome sequencing and assembly of Indian major carp, Cirrhinus mrigala (Hamilton, 1822).</title>
        <authorList>
            <person name="Mohindra V."/>
            <person name="Chowdhury L.M."/>
            <person name="Lal K."/>
            <person name="Jena J.K."/>
        </authorList>
    </citation>
    <scope>NUCLEOTIDE SEQUENCE [LARGE SCALE GENOMIC DNA]</scope>
    <source>
        <strain evidence="2">CM1030</strain>
        <tissue evidence="2">Blood</tissue>
    </source>
</reference>
<dbReference type="AlphaFoldDB" id="A0ABD0RDQ9"/>
<name>A0ABD0RDQ9_CIRMR</name>
<dbReference type="Proteomes" id="UP001529510">
    <property type="component" value="Unassembled WGS sequence"/>
</dbReference>
<evidence type="ECO:0000313" key="3">
    <source>
        <dbReference type="Proteomes" id="UP001529510"/>
    </source>
</evidence>
<feature type="non-terminal residue" evidence="2">
    <location>
        <position position="1"/>
    </location>
</feature>
<dbReference type="EMBL" id="JAMKFB020000004">
    <property type="protein sequence ID" value="KAL0196498.1"/>
    <property type="molecule type" value="Genomic_DNA"/>
</dbReference>
<feature type="compositionally biased region" description="Basic and acidic residues" evidence="1">
    <location>
        <begin position="9"/>
        <end position="26"/>
    </location>
</feature>
<proteinExistence type="predicted"/>
<protein>
    <submittedName>
        <fullName evidence="2">Uncharacterized protein</fullName>
    </submittedName>
</protein>
<evidence type="ECO:0000256" key="1">
    <source>
        <dbReference type="SAM" id="MobiDB-lite"/>
    </source>
</evidence>
<sequence>AGSDITMSPEERIPMRHSSSREQDRHTEGTCFLLAASDYTCTADAAIRKTGT</sequence>
<comment type="caution">
    <text evidence="2">The sequence shown here is derived from an EMBL/GenBank/DDBJ whole genome shotgun (WGS) entry which is preliminary data.</text>
</comment>
<keyword evidence="3" id="KW-1185">Reference proteome</keyword>
<organism evidence="2 3">
    <name type="scientific">Cirrhinus mrigala</name>
    <name type="common">Mrigala</name>
    <dbReference type="NCBI Taxonomy" id="683832"/>
    <lineage>
        <taxon>Eukaryota</taxon>
        <taxon>Metazoa</taxon>
        <taxon>Chordata</taxon>
        <taxon>Craniata</taxon>
        <taxon>Vertebrata</taxon>
        <taxon>Euteleostomi</taxon>
        <taxon>Actinopterygii</taxon>
        <taxon>Neopterygii</taxon>
        <taxon>Teleostei</taxon>
        <taxon>Ostariophysi</taxon>
        <taxon>Cypriniformes</taxon>
        <taxon>Cyprinidae</taxon>
        <taxon>Labeoninae</taxon>
        <taxon>Labeonini</taxon>
        <taxon>Cirrhinus</taxon>
    </lineage>
</organism>
<gene>
    <name evidence="2" type="ORF">M9458_010070</name>
</gene>
<accession>A0ABD0RDQ9</accession>
<feature type="region of interest" description="Disordered" evidence="1">
    <location>
        <begin position="1"/>
        <end position="26"/>
    </location>
</feature>
<evidence type="ECO:0000313" key="2">
    <source>
        <dbReference type="EMBL" id="KAL0196498.1"/>
    </source>
</evidence>